<dbReference type="InterPro" id="IPR018476">
    <property type="entry name" value="GlyceroP-diester-Pdiesterase_M"/>
</dbReference>
<dbReference type="RefSeq" id="WP_160719392.1">
    <property type="nucleotide sequence ID" value="NZ_SUMG01000003.1"/>
</dbReference>
<dbReference type="AlphaFoldDB" id="A0AA44BD96"/>
<keyword evidence="4" id="KW-1185">Reference proteome</keyword>
<keyword evidence="1" id="KW-0472">Membrane</keyword>
<dbReference type="InterPro" id="IPR017946">
    <property type="entry name" value="PLC-like_Pdiesterase_TIM-brl"/>
</dbReference>
<sequence>MKEQILRSIKDYRHYWREFTAFGVFYLFISGYIFIPILSYVLHRVLLFTRGGVALNQGAFSLLLDIRGIIGLILLMGLATVFIMVEIGTLVAMTYPMEEKKGVSITDGLIRMFYSLRRILSFGLIPLALILLLLIPLIQIPVMPEISELIELPGILQDQITEGPIIGMLYYGFVALALYLLIRLIFTIHEIVLGKKTTLQSMKSSWELTKNASITTFIKLLVLNMGLLAITVVILPLVAGIPRMLGDEINVYLQNLFLSGAGLLGVLVSILVTPINIMVITKLYRKEKGIGSRYPVMSLEGKEFPGLAKFEYKFFRLMRRRKITVLILFVTMVFGSFGMGSAVQQGMVYAGRNVEVISHRGIVSGEFENSLSAVRGSLEAQVDAVGMDVQMTKDEVIVLNHDPTLKRTFGLPHNIRNTEYKELMEQEPILPRNFEAGDPYLPTLDEVLTLIDGQMTIHIDVKTFGESELYAEKIVKVVEENDMEEYAYIQSFDYDFLKKVKELNPEIKTAQILYFALGDIGSLEVDYLTVYKGMLSDELVQRTRRSEKGLFVWTVNTEESIQEVLQYDIDGIITDYPLRVQEIMGRRRD</sequence>
<feature type="domain" description="GP-PDE" evidence="2">
    <location>
        <begin position="354"/>
        <end position="584"/>
    </location>
</feature>
<keyword evidence="1" id="KW-0812">Transmembrane</keyword>
<keyword evidence="1" id="KW-1133">Transmembrane helix</keyword>
<evidence type="ECO:0000313" key="3">
    <source>
        <dbReference type="EMBL" id="NBG87702.1"/>
    </source>
</evidence>
<dbReference type="PANTHER" id="PTHR46211:SF8">
    <property type="entry name" value="PHOSPHODIESTERASE"/>
    <property type="match status" value="1"/>
</dbReference>
<accession>A0AA44BD96</accession>
<feature type="transmembrane region" description="Helical" evidence="1">
    <location>
        <begin position="119"/>
        <end position="143"/>
    </location>
</feature>
<dbReference type="Proteomes" id="UP000449710">
    <property type="component" value="Unassembled WGS sequence"/>
</dbReference>
<feature type="transmembrane region" description="Helical" evidence="1">
    <location>
        <begin position="261"/>
        <end position="284"/>
    </location>
</feature>
<feature type="transmembrane region" description="Helical" evidence="1">
    <location>
        <begin position="220"/>
        <end position="241"/>
    </location>
</feature>
<feature type="transmembrane region" description="Helical" evidence="1">
    <location>
        <begin position="21"/>
        <end position="42"/>
    </location>
</feature>
<evidence type="ECO:0000313" key="4">
    <source>
        <dbReference type="Proteomes" id="UP000449710"/>
    </source>
</evidence>
<dbReference type="Pfam" id="PF10110">
    <property type="entry name" value="GPDPase_memb"/>
    <property type="match status" value="1"/>
</dbReference>
<evidence type="ECO:0000259" key="2">
    <source>
        <dbReference type="PROSITE" id="PS51704"/>
    </source>
</evidence>
<dbReference type="PROSITE" id="PS51704">
    <property type="entry name" value="GP_PDE"/>
    <property type="match status" value="1"/>
</dbReference>
<dbReference type="Pfam" id="PF03009">
    <property type="entry name" value="GDPD"/>
    <property type="match status" value="1"/>
</dbReference>
<feature type="transmembrane region" description="Helical" evidence="1">
    <location>
        <begin position="69"/>
        <end position="92"/>
    </location>
</feature>
<dbReference type="EMBL" id="SUMG01000003">
    <property type="protein sequence ID" value="NBG87702.1"/>
    <property type="molecule type" value="Genomic_DNA"/>
</dbReference>
<comment type="caution">
    <text evidence="3">The sequence shown here is derived from an EMBL/GenBank/DDBJ whole genome shotgun (WGS) entry which is preliminary data.</text>
</comment>
<dbReference type="GO" id="GO:0008081">
    <property type="term" value="F:phosphoric diester hydrolase activity"/>
    <property type="evidence" value="ECO:0007669"/>
    <property type="project" value="InterPro"/>
</dbReference>
<dbReference type="GO" id="GO:0006629">
    <property type="term" value="P:lipid metabolic process"/>
    <property type="evidence" value="ECO:0007669"/>
    <property type="project" value="InterPro"/>
</dbReference>
<protein>
    <recommendedName>
        <fullName evidence="2">GP-PDE domain-containing protein</fullName>
    </recommendedName>
</protein>
<dbReference type="SUPFAM" id="SSF51695">
    <property type="entry name" value="PLC-like phosphodiesterases"/>
    <property type="match status" value="1"/>
</dbReference>
<dbReference type="PANTHER" id="PTHR46211">
    <property type="entry name" value="GLYCEROPHOSPHORYL DIESTER PHOSPHODIESTERASE"/>
    <property type="match status" value="1"/>
</dbReference>
<evidence type="ECO:0000256" key="1">
    <source>
        <dbReference type="SAM" id="Phobius"/>
    </source>
</evidence>
<feature type="transmembrane region" description="Helical" evidence="1">
    <location>
        <begin position="323"/>
        <end position="343"/>
    </location>
</feature>
<reference evidence="3 4" key="1">
    <citation type="submission" date="2019-04" db="EMBL/GenBank/DDBJ databases">
        <title>Isachenkonia alkalipeptolytica gen. nov. sp. nov. a new anaerobic, alkiliphilic organothrophic bacterium capable to reduce synthesized ferrihydrite isolated from a soda lake.</title>
        <authorList>
            <person name="Toshchakov S.V."/>
            <person name="Zavarzina D.G."/>
            <person name="Zhilina T.N."/>
            <person name="Kostrikina N.A."/>
            <person name="Kublanov I.V."/>
        </authorList>
    </citation>
    <scope>NUCLEOTIDE SEQUENCE [LARGE SCALE GENOMIC DNA]</scope>
    <source>
        <strain evidence="3 4">Z-1701</strain>
    </source>
</reference>
<organism evidence="3 4">
    <name type="scientific">Isachenkonia alkalipeptolytica</name>
    <dbReference type="NCBI Taxonomy" id="2565777"/>
    <lineage>
        <taxon>Bacteria</taxon>
        <taxon>Bacillati</taxon>
        <taxon>Bacillota</taxon>
        <taxon>Clostridia</taxon>
        <taxon>Eubacteriales</taxon>
        <taxon>Clostridiaceae</taxon>
        <taxon>Isachenkonia</taxon>
    </lineage>
</organism>
<feature type="transmembrane region" description="Helical" evidence="1">
    <location>
        <begin position="163"/>
        <end position="186"/>
    </location>
</feature>
<name>A0AA44BD96_9CLOT</name>
<proteinExistence type="predicted"/>
<dbReference type="InterPro" id="IPR030395">
    <property type="entry name" value="GP_PDE_dom"/>
</dbReference>
<dbReference type="Gene3D" id="3.20.20.190">
    <property type="entry name" value="Phosphatidylinositol (PI) phosphodiesterase"/>
    <property type="match status" value="1"/>
</dbReference>
<gene>
    <name evidence="3" type="ORF">ISALK_04230</name>
</gene>